<gene>
    <name evidence="2" type="ORF">GCM10023321_79210</name>
</gene>
<sequence length="140" mass="15386">MSADAEMSPERQLCGLVNGLSRQIGEHVRERAGALGLTAPQAIALRELTGPLTMRELADRMACEPSNATFVIDRLERQGLLERHPHPVDRRAKRLVLTDKGARLRERLLELLAEDSPLGGLTPDEQAALHGLLARAVTNR</sequence>
<keyword evidence="3" id="KW-1185">Reference proteome</keyword>
<accession>A0ABP9RD31</accession>
<protein>
    <recommendedName>
        <fullName evidence="1">HTH marR-type domain-containing protein</fullName>
    </recommendedName>
</protein>
<evidence type="ECO:0000259" key="1">
    <source>
        <dbReference type="PROSITE" id="PS50995"/>
    </source>
</evidence>
<dbReference type="PANTHER" id="PTHR33164">
    <property type="entry name" value="TRANSCRIPTIONAL REGULATOR, MARR FAMILY"/>
    <property type="match status" value="1"/>
</dbReference>
<proteinExistence type="predicted"/>
<dbReference type="PRINTS" id="PR00598">
    <property type="entry name" value="HTHMARR"/>
</dbReference>
<dbReference type="RefSeq" id="WP_345703525.1">
    <property type="nucleotide sequence ID" value="NZ_BAABJP010000062.1"/>
</dbReference>
<dbReference type="Gene3D" id="1.10.10.10">
    <property type="entry name" value="Winged helix-like DNA-binding domain superfamily/Winged helix DNA-binding domain"/>
    <property type="match status" value="1"/>
</dbReference>
<dbReference type="SUPFAM" id="SSF46785">
    <property type="entry name" value="Winged helix' DNA-binding domain"/>
    <property type="match status" value="1"/>
</dbReference>
<evidence type="ECO:0000313" key="3">
    <source>
        <dbReference type="Proteomes" id="UP001428817"/>
    </source>
</evidence>
<dbReference type="Proteomes" id="UP001428817">
    <property type="component" value="Unassembled WGS sequence"/>
</dbReference>
<dbReference type="InterPro" id="IPR036390">
    <property type="entry name" value="WH_DNA-bd_sf"/>
</dbReference>
<feature type="domain" description="HTH marR-type" evidence="1">
    <location>
        <begin position="10"/>
        <end position="138"/>
    </location>
</feature>
<reference evidence="3" key="1">
    <citation type="journal article" date="2019" name="Int. J. Syst. Evol. Microbiol.">
        <title>The Global Catalogue of Microorganisms (GCM) 10K type strain sequencing project: providing services to taxonomists for standard genome sequencing and annotation.</title>
        <authorList>
            <consortium name="The Broad Institute Genomics Platform"/>
            <consortium name="The Broad Institute Genome Sequencing Center for Infectious Disease"/>
            <person name="Wu L."/>
            <person name="Ma J."/>
        </authorList>
    </citation>
    <scope>NUCLEOTIDE SEQUENCE [LARGE SCALE GENOMIC DNA]</scope>
    <source>
        <strain evidence="3">JCM 18303</strain>
    </source>
</reference>
<evidence type="ECO:0000313" key="2">
    <source>
        <dbReference type="EMBL" id="GAA5174727.1"/>
    </source>
</evidence>
<dbReference type="InterPro" id="IPR000835">
    <property type="entry name" value="HTH_MarR-typ"/>
</dbReference>
<dbReference type="PANTHER" id="PTHR33164:SF99">
    <property type="entry name" value="MARR FAMILY REGULATORY PROTEIN"/>
    <property type="match status" value="1"/>
</dbReference>
<dbReference type="EMBL" id="BAABJP010000062">
    <property type="protein sequence ID" value="GAA5174727.1"/>
    <property type="molecule type" value="Genomic_DNA"/>
</dbReference>
<dbReference type="PROSITE" id="PS50995">
    <property type="entry name" value="HTH_MARR_2"/>
    <property type="match status" value="1"/>
</dbReference>
<dbReference type="InterPro" id="IPR039422">
    <property type="entry name" value="MarR/SlyA-like"/>
</dbReference>
<name>A0ABP9RD31_9PSEU</name>
<dbReference type="Pfam" id="PF01047">
    <property type="entry name" value="MarR"/>
    <property type="match status" value="1"/>
</dbReference>
<dbReference type="InterPro" id="IPR036388">
    <property type="entry name" value="WH-like_DNA-bd_sf"/>
</dbReference>
<dbReference type="SMART" id="SM00347">
    <property type="entry name" value="HTH_MARR"/>
    <property type="match status" value="1"/>
</dbReference>
<organism evidence="2 3">
    <name type="scientific">Pseudonocardia eucalypti</name>
    <dbReference type="NCBI Taxonomy" id="648755"/>
    <lineage>
        <taxon>Bacteria</taxon>
        <taxon>Bacillati</taxon>
        <taxon>Actinomycetota</taxon>
        <taxon>Actinomycetes</taxon>
        <taxon>Pseudonocardiales</taxon>
        <taxon>Pseudonocardiaceae</taxon>
        <taxon>Pseudonocardia</taxon>
    </lineage>
</organism>
<comment type="caution">
    <text evidence="2">The sequence shown here is derived from an EMBL/GenBank/DDBJ whole genome shotgun (WGS) entry which is preliminary data.</text>
</comment>